<dbReference type="Proteomes" id="UP000275225">
    <property type="component" value="Unassembled WGS sequence"/>
</dbReference>
<feature type="transmembrane region" description="Helical" evidence="6">
    <location>
        <begin position="43"/>
        <end position="68"/>
    </location>
</feature>
<evidence type="ECO:0000256" key="4">
    <source>
        <dbReference type="ARBA" id="ARBA00023136"/>
    </source>
</evidence>
<keyword evidence="2 6" id="KW-0812">Transmembrane</keyword>
<sequence>MLTASCGDRSSHAEPRGVCMTAQPAPQGPPGHHPSAPTGALPWGLGLLIFFPIPFIGSLIASITMLIVGMSQRKLGGLARDNAQRAANWGLTYLLATVVLVGSHFGILFALRQIDGFFPFGFIILTWAAVTVLHIVFTIFGLVRASGQRPVRINGIPFFR</sequence>
<proteinExistence type="predicted"/>
<dbReference type="InterPro" id="IPR019109">
    <property type="entry name" value="MamF_MmsF"/>
</dbReference>
<dbReference type="EMBL" id="RQJX01000015">
    <property type="protein sequence ID" value="RQN02999.1"/>
    <property type="molecule type" value="Genomic_DNA"/>
</dbReference>
<evidence type="ECO:0000313" key="8">
    <source>
        <dbReference type="Proteomes" id="UP000275225"/>
    </source>
</evidence>
<evidence type="ECO:0000256" key="5">
    <source>
        <dbReference type="SAM" id="MobiDB-lite"/>
    </source>
</evidence>
<gene>
    <name evidence="7" type="ORF">EHW97_11225</name>
</gene>
<evidence type="ECO:0000256" key="1">
    <source>
        <dbReference type="ARBA" id="ARBA00004141"/>
    </source>
</evidence>
<feature type="transmembrane region" description="Helical" evidence="6">
    <location>
        <begin position="117"/>
        <end position="143"/>
    </location>
</feature>
<feature type="transmembrane region" description="Helical" evidence="6">
    <location>
        <begin position="89"/>
        <end position="111"/>
    </location>
</feature>
<dbReference type="AlphaFoldDB" id="A0A3N6W646"/>
<comment type="caution">
    <text evidence="7">The sequence shown here is derived from an EMBL/GenBank/DDBJ whole genome shotgun (WGS) entry which is preliminary data.</text>
</comment>
<keyword evidence="3 6" id="KW-1133">Transmembrane helix</keyword>
<comment type="subcellular location">
    <subcellularLocation>
        <location evidence="1">Membrane</location>
        <topology evidence="1">Multi-pass membrane protein</topology>
    </subcellularLocation>
</comment>
<protein>
    <submittedName>
        <fullName evidence="7">DUF4870 domain-containing protein</fullName>
    </submittedName>
</protein>
<evidence type="ECO:0000256" key="2">
    <source>
        <dbReference type="ARBA" id="ARBA00022692"/>
    </source>
</evidence>
<evidence type="ECO:0000256" key="6">
    <source>
        <dbReference type="SAM" id="Phobius"/>
    </source>
</evidence>
<name>A0A3N6W646_9ACTN</name>
<keyword evidence="8" id="KW-1185">Reference proteome</keyword>
<organism evidence="7 8">
    <name type="scientific">Aeromicrobium camelliae</name>
    <dbReference type="NCBI Taxonomy" id="1538144"/>
    <lineage>
        <taxon>Bacteria</taxon>
        <taxon>Bacillati</taxon>
        <taxon>Actinomycetota</taxon>
        <taxon>Actinomycetes</taxon>
        <taxon>Propionibacteriales</taxon>
        <taxon>Nocardioidaceae</taxon>
        <taxon>Aeromicrobium</taxon>
    </lineage>
</organism>
<evidence type="ECO:0000313" key="7">
    <source>
        <dbReference type="EMBL" id="RQN02999.1"/>
    </source>
</evidence>
<feature type="region of interest" description="Disordered" evidence="5">
    <location>
        <begin position="1"/>
        <end position="35"/>
    </location>
</feature>
<evidence type="ECO:0000256" key="3">
    <source>
        <dbReference type="ARBA" id="ARBA00022989"/>
    </source>
</evidence>
<dbReference type="OrthoDB" id="3747410at2"/>
<keyword evidence="4 6" id="KW-0472">Membrane</keyword>
<reference evidence="7 8" key="1">
    <citation type="submission" date="2018-11" db="EMBL/GenBank/DDBJ databases">
        <authorList>
            <person name="Li F."/>
        </authorList>
    </citation>
    <scope>NUCLEOTIDE SEQUENCE [LARGE SCALE GENOMIC DNA]</scope>
    <source>
        <strain evidence="7 8">YS17T</strain>
    </source>
</reference>
<accession>A0A3N6W646</accession>
<dbReference type="Pfam" id="PF09685">
    <property type="entry name" value="MamF_MmsF"/>
    <property type="match status" value="1"/>
</dbReference>